<evidence type="ECO:0000256" key="6">
    <source>
        <dbReference type="ARBA" id="ARBA00023014"/>
    </source>
</evidence>
<dbReference type="InterPro" id="IPR017941">
    <property type="entry name" value="Rieske_2Fe-2S"/>
</dbReference>
<dbReference type="GO" id="GO:0051537">
    <property type="term" value="F:2 iron, 2 sulfur cluster binding"/>
    <property type="evidence" value="ECO:0007669"/>
    <property type="project" value="UniProtKB-KW"/>
</dbReference>
<dbReference type="PANTHER" id="PTHR43756">
    <property type="entry name" value="CHOLINE MONOOXYGENASE, CHLOROPLASTIC"/>
    <property type="match status" value="1"/>
</dbReference>
<proteinExistence type="predicted"/>
<feature type="domain" description="Rieske" evidence="7">
    <location>
        <begin position="32"/>
        <end position="140"/>
    </location>
</feature>
<dbReference type="Pfam" id="PF00355">
    <property type="entry name" value="Rieske"/>
    <property type="match status" value="1"/>
</dbReference>
<accession>A0A381N9M8</accession>
<evidence type="ECO:0000256" key="3">
    <source>
        <dbReference type="ARBA" id="ARBA00022723"/>
    </source>
</evidence>
<dbReference type="PRINTS" id="PR00090">
    <property type="entry name" value="RNGDIOXGNASE"/>
</dbReference>
<evidence type="ECO:0000256" key="5">
    <source>
        <dbReference type="ARBA" id="ARBA00023004"/>
    </source>
</evidence>
<evidence type="ECO:0000259" key="7">
    <source>
        <dbReference type="PROSITE" id="PS51296"/>
    </source>
</evidence>
<dbReference type="Gene3D" id="3.90.380.10">
    <property type="entry name" value="Naphthalene 1,2-dioxygenase Alpha Subunit, Chain A, domain 1"/>
    <property type="match status" value="2"/>
</dbReference>
<keyword evidence="4" id="KW-0560">Oxidoreductase</keyword>
<protein>
    <recommendedName>
        <fullName evidence="7">Rieske domain-containing protein</fullName>
    </recommendedName>
</protein>
<gene>
    <name evidence="8" type="ORF">METZ01_LOCUS3282</name>
</gene>
<dbReference type="Pfam" id="PF00848">
    <property type="entry name" value="Ring_hydroxyl_A"/>
    <property type="match status" value="1"/>
</dbReference>
<dbReference type="Gene3D" id="2.102.10.10">
    <property type="entry name" value="Rieske [2Fe-2S] iron-sulphur domain"/>
    <property type="match status" value="1"/>
</dbReference>
<dbReference type="PROSITE" id="PS51296">
    <property type="entry name" value="RIESKE"/>
    <property type="match status" value="1"/>
</dbReference>
<dbReference type="GO" id="GO:0016491">
    <property type="term" value="F:oxidoreductase activity"/>
    <property type="evidence" value="ECO:0007669"/>
    <property type="project" value="UniProtKB-KW"/>
</dbReference>
<reference evidence="8" key="1">
    <citation type="submission" date="2018-05" db="EMBL/GenBank/DDBJ databases">
        <authorList>
            <person name="Lanie J.A."/>
            <person name="Ng W.-L."/>
            <person name="Kazmierczak K.M."/>
            <person name="Andrzejewski T.M."/>
            <person name="Davidsen T.M."/>
            <person name="Wayne K.J."/>
            <person name="Tettelin H."/>
            <person name="Glass J.I."/>
            <person name="Rusch D."/>
            <person name="Podicherti R."/>
            <person name="Tsui H.-C.T."/>
            <person name="Winkler M.E."/>
        </authorList>
    </citation>
    <scope>NUCLEOTIDE SEQUENCE</scope>
</reference>
<dbReference type="SUPFAM" id="SSF55961">
    <property type="entry name" value="Bet v1-like"/>
    <property type="match status" value="1"/>
</dbReference>
<keyword evidence="3" id="KW-0479">Metal-binding</keyword>
<evidence type="ECO:0000256" key="2">
    <source>
        <dbReference type="ARBA" id="ARBA00022714"/>
    </source>
</evidence>
<dbReference type="CDD" id="cd03469">
    <property type="entry name" value="Rieske_RO_Alpha_N"/>
    <property type="match status" value="1"/>
</dbReference>
<keyword evidence="6" id="KW-0411">Iron-sulfur</keyword>
<keyword evidence="5" id="KW-0408">Iron</keyword>
<dbReference type="AlphaFoldDB" id="A0A381N9M8"/>
<keyword evidence="2" id="KW-0001">2Fe-2S</keyword>
<dbReference type="PANTHER" id="PTHR43756:SF5">
    <property type="entry name" value="CHOLINE MONOOXYGENASE, CHLOROPLASTIC"/>
    <property type="match status" value="1"/>
</dbReference>
<name>A0A381N9M8_9ZZZZ</name>
<organism evidence="8">
    <name type="scientific">marine metagenome</name>
    <dbReference type="NCBI Taxonomy" id="408172"/>
    <lineage>
        <taxon>unclassified sequences</taxon>
        <taxon>metagenomes</taxon>
        <taxon>ecological metagenomes</taxon>
    </lineage>
</organism>
<dbReference type="InterPro" id="IPR001663">
    <property type="entry name" value="Rng_hydr_dOase-A"/>
</dbReference>
<dbReference type="EMBL" id="UINC01000169">
    <property type="protein sequence ID" value="SUZ50428.1"/>
    <property type="molecule type" value="Genomic_DNA"/>
</dbReference>
<evidence type="ECO:0000256" key="1">
    <source>
        <dbReference type="ARBA" id="ARBA00001962"/>
    </source>
</evidence>
<dbReference type="SUPFAM" id="SSF50022">
    <property type="entry name" value="ISP domain"/>
    <property type="match status" value="1"/>
</dbReference>
<dbReference type="InterPro" id="IPR015879">
    <property type="entry name" value="Ring_hydroxy_dOase_asu_C_dom"/>
</dbReference>
<dbReference type="InterPro" id="IPR036922">
    <property type="entry name" value="Rieske_2Fe-2S_sf"/>
</dbReference>
<sequence length="367" mass="40813">MAIAMTPTLTGEDYCSPEIYRLDCDRIFHRQWFYAGRAESVDHVGDRLLVDVGGESILVVRDREGELHAHYNVCRHRGSQLCDASGSGFGAAITCPYHAWSYALDGRLVATPHVGKDELDRDQFPLRSVAVEDWQGFLFVNLADDPPTVRDWIADQDPNALAYERLEMDRLRIGRRTSCDVAANWKILLENYAECLHCPQVHPELTNIIPLHRQGDVIDPTRTDGGTWLAEGADSFSLDGRAPLPVIDTMTAQDANSYQASCLYPNMFIDITGTSVLATQLIPKGPDCTQIDVDYLFDADAVAADDFDPSAVVDFTELVLVQDNAVCERTQRGVASRSFDHGYFAERDSLCVEFTERYLADRGPVGA</sequence>
<evidence type="ECO:0000313" key="8">
    <source>
        <dbReference type="EMBL" id="SUZ50428.1"/>
    </source>
</evidence>
<comment type="cofactor">
    <cofactor evidence="1">
        <name>Fe cation</name>
        <dbReference type="ChEBI" id="CHEBI:24875"/>
    </cofactor>
</comment>
<dbReference type="GO" id="GO:0005506">
    <property type="term" value="F:iron ion binding"/>
    <property type="evidence" value="ECO:0007669"/>
    <property type="project" value="InterPro"/>
</dbReference>
<evidence type="ECO:0000256" key="4">
    <source>
        <dbReference type="ARBA" id="ARBA00023002"/>
    </source>
</evidence>